<comment type="similarity">
    <text evidence="1">Belongs to the short-chain dehydrogenases/reductases (SDR) family.</text>
</comment>
<name>A0A6A6YTE3_9PEZI</name>
<gene>
    <name evidence="3 5" type="ORF">BDZ99DRAFT_354250</name>
</gene>
<evidence type="ECO:0000256" key="1">
    <source>
        <dbReference type="ARBA" id="ARBA00006484"/>
    </source>
</evidence>
<dbReference type="InterPro" id="IPR036291">
    <property type="entry name" value="NAD(P)-bd_dom_sf"/>
</dbReference>
<reference evidence="3 5" key="1">
    <citation type="journal article" date="2020" name="Stud. Mycol.">
        <title>101 Dothideomycetes genomes: a test case for predicting lifestyles and emergence of pathogens.</title>
        <authorList>
            <person name="Haridas S."/>
            <person name="Albert R."/>
            <person name="Binder M."/>
            <person name="Bloem J."/>
            <person name="Labutti K."/>
            <person name="Salamov A."/>
            <person name="Andreopoulos B."/>
            <person name="Baker S."/>
            <person name="Barry K."/>
            <person name="Bills G."/>
            <person name="Bluhm B."/>
            <person name="Cannon C."/>
            <person name="Castanera R."/>
            <person name="Culley D."/>
            <person name="Daum C."/>
            <person name="Ezra D."/>
            <person name="Gonzalez J."/>
            <person name="Henrissat B."/>
            <person name="Kuo A."/>
            <person name="Liang C."/>
            <person name="Lipzen A."/>
            <person name="Lutzoni F."/>
            <person name="Magnuson J."/>
            <person name="Mondo S."/>
            <person name="Nolan M."/>
            <person name="Ohm R."/>
            <person name="Pangilinan J."/>
            <person name="Park H.-J."/>
            <person name="Ramirez L."/>
            <person name="Alfaro M."/>
            <person name="Sun H."/>
            <person name="Tritt A."/>
            <person name="Yoshinaga Y."/>
            <person name="Zwiers L.-H."/>
            <person name="Turgeon B."/>
            <person name="Goodwin S."/>
            <person name="Spatafora J."/>
            <person name="Crous P."/>
            <person name="Grigoriev I."/>
        </authorList>
    </citation>
    <scope>NUCLEOTIDE SEQUENCE</scope>
    <source>
        <strain evidence="3 5">CBS 304.34</strain>
    </source>
</reference>
<dbReference type="GO" id="GO:0016491">
    <property type="term" value="F:oxidoreductase activity"/>
    <property type="evidence" value="ECO:0007669"/>
    <property type="project" value="UniProtKB-KW"/>
</dbReference>
<dbReference type="EMBL" id="MU003697">
    <property type="protein sequence ID" value="KAF2812192.1"/>
    <property type="molecule type" value="Genomic_DNA"/>
</dbReference>
<dbReference type="GeneID" id="54455473"/>
<evidence type="ECO:0000313" key="5">
    <source>
        <dbReference type="RefSeq" id="XP_033579156.1"/>
    </source>
</evidence>
<dbReference type="RefSeq" id="XP_033579156.1">
    <property type="nucleotide sequence ID" value="XM_033714580.1"/>
</dbReference>
<dbReference type="Gene3D" id="3.40.50.720">
    <property type="entry name" value="NAD(P)-binding Rossmann-like Domain"/>
    <property type="match status" value="1"/>
</dbReference>
<protein>
    <submittedName>
        <fullName evidence="3 5">NAD(P)-binding protein</fullName>
    </submittedName>
</protein>
<dbReference type="SUPFAM" id="SSF51735">
    <property type="entry name" value="NAD(P)-binding Rossmann-fold domains"/>
    <property type="match status" value="1"/>
</dbReference>
<dbReference type="OrthoDB" id="191139at2759"/>
<reference evidence="5" key="3">
    <citation type="submission" date="2025-04" db="UniProtKB">
        <authorList>
            <consortium name="RefSeq"/>
        </authorList>
    </citation>
    <scope>IDENTIFICATION</scope>
    <source>
        <strain evidence="5">CBS 304.34</strain>
    </source>
</reference>
<dbReference type="PANTHER" id="PTHR24320:SF154">
    <property type="entry name" value="OXIDOREDUCTASE, SHORT-CHAIN DEHYDROGENASE_REDUCTASE FAMILY (AFU_ORTHOLOGUE AFUA_2G04560)"/>
    <property type="match status" value="1"/>
</dbReference>
<evidence type="ECO:0000256" key="2">
    <source>
        <dbReference type="ARBA" id="ARBA00023002"/>
    </source>
</evidence>
<proteinExistence type="inferred from homology"/>
<dbReference type="Proteomes" id="UP000504636">
    <property type="component" value="Unplaced"/>
</dbReference>
<accession>A0A6A6YTE3</accession>
<dbReference type="InterPro" id="IPR002347">
    <property type="entry name" value="SDR_fam"/>
</dbReference>
<keyword evidence="4" id="KW-1185">Reference proteome</keyword>
<dbReference type="Pfam" id="PF00106">
    <property type="entry name" value="adh_short"/>
    <property type="match status" value="1"/>
</dbReference>
<feature type="non-terminal residue" evidence="3">
    <location>
        <position position="212"/>
    </location>
</feature>
<keyword evidence="2" id="KW-0560">Oxidoreductase</keyword>
<reference evidence="5" key="2">
    <citation type="submission" date="2020-04" db="EMBL/GenBank/DDBJ databases">
        <authorList>
            <consortium name="NCBI Genome Project"/>
        </authorList>
    </citation>
    <scope>NUCLEOTIDE SEQUENCE</scope>
    <source>
        <strain evidence="5">CBS 304.34</strain>
    </source>
</reference>
<evidence type="ECO:0000313" key="3">
    <source>
        <dbReference type="EMBL" id="KAF2812192.1"/>
    </source>
</evidence>
<sequence length="212" mass="22615">FTPSTDAPKLLGRIIFITGGTSATGHSTLLHLCTLSPAEIYFSGRSHAAATALIARVAALAPSVVLHFVQMDMTDLSSIKTAITTKFRNIRLHLLICCAGINAKDTLAINSLTKNGYERNLGVNHLAHALVLKLLLPTLLRTAASRPSADVRVVVLTCPQFRNASTVSLAKARSITAEYANSYAESRFAAVVYNCALAVRCRKITAVTVLPG</sequence>
<dbReference type="PANTHER" id="PTHR24320">
    <property type="entry name" value="RETINOL DEHYDROGENASE"/>
    <property type="match status" value="1"/>
</dbReference>
<feature type="non-terminal residue" evidence="3">
    <location>
        <position position="1"/>
    </location>
</feature>
<organism evidence="3">
    <name type="scientific">Mytilinidion resinicola</name>
    <dbReference type="NCBI Taxonomy" id="574789"/>
    <lineage>
        <taxon>Eukaryota</taxon>
        <taxon>Fungi</taxon>
        <taxon>Dikarya</taxon>
        <taxon>Ascomycota</taxon>
        <taxon>Pezizomycotina</taxon>
        <taxon>Dothideomycetes</taxon>
        <taxon>Pleosporomycetidae</taxon>
        <taxon>Mytilinidiales</taxon>
        <taxon>Mytilinidiaceae</taxon>
        <taxon>Mytilinidion</taxon>
    </lineage>
</organism>
<dbReference type="AlphaFoldDB" id="A0A6A6YTE3"/>
<evidence type="ECO:0000313" key="4">
    <source>
        <dbReference type="Proteomes" id="UP000504636"/>
    </source>
</evidence>